<dbReference type="InterPro" id="IPR029058">
    <property type="entry name" value="AB_hydrolase_fold"/>
</dbReference>
<keyword evidence="6" id="KW-1185">Reference proteome</keyword>
<dbReference type="AlphaFoldDB" id="A0A4S8MDV9"/>
<evidence type="ECO:0000313" key="5">
    <source>
        <dbReference type="EMBL" id="THV00778.1"/>
    </source>
</evidence>
<dbReference type="SUPFAM" id="SSF53474">
    <property type="entry name" value="alpha/beta-Hydrolases"/>
    <property type="match status" value="1"/>
</dbReference>
<feature type="domain" description="Carboxylesterase type B" evidence="4">
    <location>
        <begin position="23"/>
        <end position="535"/>
    </location>
</feature>
<keyword evidence="3" id="KW-0732">Signal</keyword>
<evidence type="ECO:0000256" key="2">
    <source>
        <dbReference type="ARBA" id="ARBA00022801"/>
    </source>
</evidence>
<dbReference type="Proteomes" id="UP000297245">
    <property type="component" value="Unassembled WGS sequence"/>
</dbReference>
<dbReference type="Pfam" id="PF00135">
    <property type="entry name" value="COesterase"/>
    <property type="match status" value="1"/>
</dbReference>
<name>A0A4S8MDV9_DENBC</name>
<dbReference type="EMBL" id="ML179099">
    <property type="protein sequence ID" value="THV00778.1"/>
    <property type="molecule type" value="Genomic_DNA"/>
</dbReference>
<dbReference type="OrthoDB" id="408631at2759"/>
<dbReference type="PROSITE" id="PS00941">
    <property type="entry name" value="CARBOXYLESTERASE_B_2"/>
    <property type="match status" value="1"/>
</dbReference>
<protein>
    <recommendedName>
        <fullName evidence="3">Carboxylic ester hydrolase</fullName>
        <ecNumber evidence="3">3.1.1.-</ecNumber>
    </recommendedName>
</protein>
<dbReference type="InterPro" id="IPR019819">
    <property type="entry name" value="Carboxylesterase_B_CS"/>
</dbReference>
<keyword evidence="2 3" id="KW-0378">Hydrolase</keyword>
<dbReference type="InterPro" id="IPR050309">
    <property type="entry name" value="Type-B_Carboxylest/Lipase"/>
</dbReference>
<comment type="similarity">
    <text evidence="1 3">Belongs to the type-B carboxylesterase/lipase family.</text>
</comment>
<organism evidence="5 6">
    <name type="scientific">Dendrothele bispora (strain CBS 962.96)</name>
    <dbReference type="NCBI Taxonomy" id="1314807"/>
    <lineage>
        <taxon>Eukaryota</taxon>
        <taxon>Fungi</taxon>
        <taxon>Dikarya</taxon>
        <taxon>Basidiomycota</taxon>
        <taxon>Agaricomycotina</taxon>
        <taxon>Agaricomycetes</taxon>
        <taxon>Agaricomycetidae</taxon>
        <taxon>Agaricales</taxon>
        <taxon>Agaricales incertae sedis</taxon>
        <taxon>Dendrothele</taxon>
    </lineage>
</organism>
<dbReference type="EC" id="3.1.1.-" evidence="3"/>
<evidence type="ECO:0000313" key="6">
    <source>
        <dbReference type="Proteomes" id="UP000297245"/>
    </source>
</evidence>
<reference evidence="5 6" key="1">
    <citation type="journal article" date="2019" name="Nat. Ecol. Evol.">
        <title>Megaphylogeny resolves global patterns of mushroom evolution.</title>
        <authorList>
            <person name="Varga T."/>
            <person name="Krizsan K."/>
            <person name="Foldi C."/>
            <person name="Dima B."/>
            <person name="Sanchez-Garcia M."/>
            <person name="Sanchez-Ramirez S."/>
            <person name="Szollosi G.J."/>
            <person name="Szarkandi J.G."/>
            <person name="Papp V."/>
            <person name="Albert L."/>
            <person name="Andreopoulos W."/>
            <person name="Angelini C."/>
            <person name="Antonin V."/>
            <person name="Barry K.W."/>
            <person name="Bougher N.L."/>
            <person name="Buchanan P."/>
            <person name="Buyck B."/>
            <person name="Bense V."/>
            <person name="Catcheside P."/>
            <person name="Chovatia M."/>
            <person name="Cooper J."/>
            <person name="Damon W."/>
            <person name="Desjardin D."/>
            <person name="Finy P."/>
            <person name="Geml J."/>
            <person name="Haridas S."/>
            <person name="Hughes K."/>
            <person name="Justo A."/>
            <person name="Karasinski D."/>
            <person name="Kautmanova I."/>
            <person name="Kiss B."/>
            <person name="Kocsube S."/>
            <person name="Kotiranta H."/>
            <person name="LaButti K.M."/>
            <person name="Lechner B.E."/>
            <person name="Liimatainen K."/>
            <person name="Lipzen A."/>
            <person name="Lukacs Z."/>
            <person name="Mihaltcheva S."/>
            <person name="Morgado L.N."/>
            <person name="Niskanen T."/>
            <person name="Noordeloos M.E."/>
            <person name="Ohm R.A."/>
            <person name="Ortiz-Santana B."/>
            <person name="Ovrebo C."/>
            <person name="Racz N."/>
            <person name="Riley R."/>
            <person name="Savchenko A."/>
            <person name="Shiryaev A."/>
            <person name="Soop K."/>
            <person name="Spirin V."/>
            <person name="Szebenyi C."/>
            <person name="Tomsovsky M."/>
            <person name="Tulloss R.E."/>
            <person name="Uehling J."/>
            <person name="Grigoriev I.V."/>
            <person name="Vagvolgyi C."/>
            <person name="Papp T."/>
            <person name="Martin F.M."/>
            <person name="Miettinen O."/>
            <person name="Hibbett D.S."/>
            <person name="Nagy L.G."/>
        </authorList>
    </citation>
    <scope>NUCLEOTIDE SEQUENCE [LARGE SCALE GENOMIC DNA]</scope>
    <source>
        <strain evidence="5 6">CBS 962.96</strain>
    </source>
</reference>
<dbReference type="InterPro" id="IPR002018">
    <property type="entry name" value="CarbesteraseB"/>
</dbReference>
<sequence length="561" mass="60168">MKFNLLSVLHAVAAVSSMAKAQSPQVKIGNTKLTGRLATPGIPVDFFGGIPYAKPPLGKLRLKPPVLVTTLDTETFDATSYGAACLQPADLNMIPGFPMPPIPISEDCLTINVLRPSGTSAGANLPVMFWTYGGGFDLGVSAMYNGTAIVAQSVARGTPIVYVGFNYRLGPLGFPQGQEADTRKALNLGIKDHHAALQWVQENIETFGGDKTKVTVFGESAGAMINAISFLDPNFGKFARAGIFESGSAATPLTFDAERRQGAWETFVGAVPGCESLANTDSTFGCLQNASTEAINQGLLTALAEATEQAPFGPTIDGPGGVYPDLPSKLFAEGHFSKLPFIAGANQDEGTLFTANVTYTTELLETMLMANFSPPLVPARMLDSSITRLLELYPDVPALGSPFNTGNETFGRLPGFKRASALLGDLSFESQRRLLSQTVSKAGVKTYAYLFTQPQPNIDPSLGGKHSSELGYVYGTTINQTPSDLKLSLNMIDYWVSFATSLDPNDGLGSPRPIWSQYTPENQVVLQLNGNSTTLIPDDYRKEGIDFINSMPLVWHHRRAF</sequence>
<dbReference type="PROSITE" id="PS00122">
    <property type="entry name" value="CARBOXYLESTERASE_B_1"/>
    <property type="match status" value="1"/>
</dbReference>
<dbReference type="Gene3D" id="3.40.50.1820">
    <property type="entry name" value="alpha/beta hydrolase"/>
    <property type="match status" value="1"/>
</dbReference>
<evidence type="ECO:0000256" key="3">
    <source>
        <dbReference type="RuleBase" id="RU361235"/>
    </source>
</evidence>
<dbReference type="PANTHER" id="PTHR11559">
    <property type="entry name" value="CARBOXYLESTERASE"/>
    <property type="match status" value="1"/>
</dbReference>
<evidence type="ECO:0000256" key="1">
    <source>
        <dbReference type="ARBA" id="ARBA00005964"/>
    </source>
</evidence>
<dbReference type="GO" id="GO:0016787">
    <property type="term" value="F:hydrolase activity"/>
    <property type="evidence" value="ECO:0007669"/>
    <property type="project" value="UniProtKB-KW"/>
</dbReference>
<feature type="chain" id="PRO_5020954584" description="Carboxylic ester hydrolase" evidence="3">
    <location>
        <begin position="22"/>
        <end position="561"/>
    </location>
</feature>
<feature type="signal peptide" evidence="3">
    <location>
        <begin position="1"/>
        <end position="21"/>
    </location>
</feature>
<evidence type="ECO:0000259" key="4">
    <source>
        <dbReference type="Pfam" id="PF00135"/>
    </source>
</evidence>
<proteinExistence type="inferred from homology"/>
<gene>
    <name evidence="5" type="ORF">K435DRAFT_750871</name>
</gene>
<accession>A0A4S8MDV9</accession>
<dbReference type="InterPro" id="IPR019826">
    <property type="entry name" value="Carboxylesterase_B_AS"/>
</dbReference>